<dbReference type="AlphaFoldDB" id="A0A835ENH6"/>
<reference evidence="6" key="1">
    <citation type="submission" date="2020-07" db="EMBL/GenBank/DDBJ databases">
        <title>Genome sequence and genetic diversity analysis of an under-domesticated orphan crop, white fonio (Digitaria exilis).</title>
        <authorList>
            <person name="Bennetzen J.L."/>
            <person name="Chen S."/>
            <person name="Ma X."/>
            <person name="Wang X."/>
            <person name="Yssel A.E.J."/>
            <person name="Chaluvadi S.R."/>
            <person name="Johnson M."/>
            <person name="Gangashetty P."/>
            <person name="Hamidou F."/>
            <person name="Sanogo M.D."/>
            <person name="Zwaenepoel A."/>
            <person name="Wallace J."/>
            <person name="Van De Peer Y."/>
            <person name="Van Deynze A."/>
        </authorList>
    </citation>
    <scope>NUCLEOTIDE SEQUENCE</scope>
    <source>
        <tissue evidence="6">Leaves</tissue>
    </source>
</reference>
<evidence type="ECO:0000256" key="2">
    <source>
        <dbReference type="ARBA" id="ARBA00023159"/>
    </source>
</evidence>
<evidence type="ECO:0000313" key="6">
    <source>
        <dbReference type="EMBL" id="KAF8702434.1"/>
    </source>
</evidence>
<evidence type="ECO:0000256" key="1">
    <source>
        <dbReference type="ARBA" id="ARBA00023015"/>
    </source>
</evidence>
<feature type="compositionally biased region" description="Basic and acidic residues" evidence="4">
    <location>
        <begin position="606"/>
        <end position="620"/>
    </location>
</feature>
<name>A0A835ENH6_9POAL</name>
<feature type="region of interest" description="Disordered" evidence="4">
    <location>
        <begin position="278"/>
        <end position="301"/>
    </location>
</feature>
<dbReference type="PANTHER" id="PTHR46266:SF3">
    <property type="entry name" value="TRANSCRIPTION FACTOR EGL1"/>
    <property type="match status" value="1"/>
</dbReference>
<feature type="region of interest" description="Disordered" evidence="4">
    <location>
        <begin position="471"/>
        <end position="515"/>
    </location>
</feature>
<evidence type="ECO:0000256" key="3">
    <source>
        <dbReference type="ARBA" id="ARBA00023163"/>
    </source>
</evidence>
<keyword evidence="7" id="KW-1185">Reference proteome</keyword>
<protein>
    <recommendedName>
        <fullName evidence="5">Transcription factor MYC/MYB N-terminal domain-containing protein</fullName>
    </recommendedName>
</protein>
<gene>
    <name evidence="6" type="ORF">HU200_032810</name>
</gene>
<feature type="region of interest" description="Disordered" evidence="4">
    <location>
        <begin position="530"/>
        <end position="555"/>
    </location>
</feature>
<keyword evidence="1" id="KW-0805">Transcription regulation</keyword>
<sequence length="620" mass="67522">MALSASPVQEELQPERKLRNQLASAVRSINWSYALFWSISSTQPGSSHDPSCTGKPWTNGFYNDEVKTRKIANSTELTANQLVMQRSEQLRELYEALLSGECDRRMARPIASLSPEDLGDTEWYYVLCMTYTFQPGQGLPGRSFASNEHIWLCNAHLADSKAFPRALLAKVLEDPDLVSRATASFWEMQLPTCSEEPRPNPSANDIVLEDLDIYHNATETIIAAGGQELGHADSLSNASLEHIAKEIDEFYALCTEMDVQPGALTGCSRRAHACPRSPPAELCRRPSSTEPANGTAACPRSRSTLLARSRGQWRTVALTRASPSPPLPLPTGPSRDFCAHARRFSPLPCLLSSPTRACRLPLACARVDAGKRRQRPRTPPAAATAHRAAPAPIPCCPSTLFLPSTSYLNPQTKTLVGARRAAAELALVASPLRCSSGQTEARNSFPITHCHCPTTPQLLAGEARAFRRRPRTWTARSTPPPAEPRAPTASPCRTGAHRPLPRPSPTPTSPVAARRSCRAATVVTEHLKRTAVSPSPFSPTSPARTRRRLAGVRTPASSRTKLCLLPFSKGPNSGLADGVYELVPAAEEIAQESEVNVVHVDPSPEQEYRFEPEGKPRSIT</sequence>
<keyword evidence="2" id="KW-0010">Activator</keyword>
<accession>A0A835ENH6</accession>
<dbReference type="Proteomes" id="UP000636709">
    <property type="component" value="Unassembled WGS sequence"/>
</dbReference>
<organism evidence="6 7">
    <name type="scientific">Digitaria exilis</name>
    <dbReference type="NCBI Taxonomy" id="1010633"/>
    <lineage>
        <taxon>Eukaryota</taxon>
        <taxon>Viridiplantae</taxon>
        <taxon>Streptophyta</taxon>
        <taxon>Embryophyta</taxon>
        <taxon>Tracheophyta</taxon>
        <taxon>Spermatophyta</taxon>
        <taxon>Magnoliopsida</taxon>
        <taxon>Liliopsida</taxon>
        <taxon>Poales</taxon>
        <taxon>Poaceae</taxon>
        <taxon>PACMAD clade</taxon>
        <taxon>Panicoideae</taxon>
        <taxon>Panicodae</taxon>
        <taxon>Paniceae</taxon>
        <taxon>Anthephorinae</taxon>
        <taxon>Digitaria</taxon>
    </lineage>
</organism>
<dbReference type="Pfam" id="PF14215">
    <property type="entry name" value="bHLH-MYC_N"/>
    <property type="match status" value="1"/>
</dbReference>
<dbReference type="PANTHER" id="PTHR46266">
    <property type="entry name" value="TRANSCRIPTION FACTOR TT8"/>
    <property type="match status" value="1"/>
</dbReference>
<comment type="caution">
    <text evidence="6">The sequence shown here is derived from an EMBL/GenBank/DDBJ whole genome shotgun (WGS) entry which is preliminary data.</text>
</comment>
<evidence type="ECO:0000259" key="5">
    <source>
        <dbReference type="Pfam" id="PF14215"/>
    </source>
</evidence>
<evidence type="ECO:0000313" key="7">
    <source>
        <dbReference type="Proteomes" id="UP000636709"/>
    </source>
</evidence>
<evidence type="ECO:0000256" key="4">
    <source>
        <dbReference type="SAM" id="MobiDB-lite"/>
    </source>
</evidence>
<dbReference type="EMBL" id="JACEFO010001785">
    <property type="protein sequence ID" value="KAF8702434.1"/>
    <property type="molecule type" value="Genomic_DNA"/>
</dbReference>
<proteinExistence type="predicted"/>
<feature type="domain" description="Transcription factor MYC/MYB N-terminal" evidence="5">
    <location>
        <begin position="18"/>
        <end position="171"/>
    </location>
</feature>
<keyword evidence="3" id="KW-0804">Transcription</keyword>
<feature type="compositionally biased region" description="Polar residues" evidence="4">
    <location>
        <begin position="532"/>
        <end position="543"/>
    </location>
</feature>
<feature type="region of interest" description="Disordered" evidence="4">
    <location>
        <begin position="370"/>
        <end position="389"/>
    </location>
</feature>
<feature type="region of interest" description="Disordered" evidence="4">
    <location>
        <begin position="601"/>
        <end position="620"/>
    </location>
</feature>
<feature type="compositionally biased region" description="Low complexity" evidence="4">
    <location>
        <begin position="380"/>
        <end position="389"/>
    </location>
</feature>
<dbReference type="OrthoDB" id="690068at2759"/>
<dbReference type="InterPro" id="IPR025610">
    <property type="entry name" value="MYC/MYB_N"/>
</dbReference>